<comment type="caution">
    <text evidence="1">The sequence shown here is derived from an EMBL/GenBank/DDBJ whole genome shotgun (WGS) entry which is preliminary data.</text>
</comment>
<dbReference type="AlphaFoldDB" id="A0A369Q063"/>
<keyword evidence="2" id="KW-1185">Reference proteome</keyword>
<dbReference type="EMBL" id="QPKV01000002">
    <property type="protein sequence ID" value="RDC58321.1"/>
    <property type="molecule type" value="Genomic_DNA"/>
</dbReference>
<evidence type="ECO:0000313" key="1">
    <source>
        <dbReference type="EMBL" id="RDC58321.1"/>
    </source>
</evidence>
<gene>
    <name evidence="1" type="ORF">DU508_05150</name>
</gene>
<accession>A0A369Q063</accession>
<reference evidence="1 2" key="1">
    <citation type="submission" date="2018-07" db="EMBL/GenBank/DDBJ databases">
        <title>Pedobacter sp. nov., isolated from soil.</title>
        <authorList>
            <person name="Zhou L.Y."/>
            <person name="Du Z.J."/>
        </authorList>
    </citation>
    <scope>NUCLEOTIDE SEQUENCE [LARGE SCALE GENOMIC DNA]</scope>
    <source>
        <strain evidence="1 2">JDX94</strain>
    </source>
</reference>
<proteinExistence type="predicted"/>
<evidence type="ECO:0000313" key="2">
    <source>
        <dbReference type="Proteomes" id="UP000253961"/>
    </source>
</evidence>
<sequence>MRPLLRRGDEGERFFPTATIIKQSLTTPLPINGSGGLFFFAVPLLQEREIGGNWFEPFLKILLSAPYPLSSRRGDKGEIFFYTKIIKQSLNTPLPIKGSGVCSFCCPSP</sequence>
<organism evidence="1 2">
    <name type="scientific">Pedobacter chinensis</name>
    <dbReference type="NCBI Taxonomy" id="2282421"/>
    <lineage>
        <taxon>Bacteria</taxon>
        <taxon>Pseudomonadati</taxon>
        <taxon>Bacteroidota</taxon>
        <taxon>Sphingobacteriia</taxon>
        <taxon>Sphingobacteriales</taxon>
        <taxon>Sphingobacteriaceae</taxon>
        <taxon>Pedobacter</taxon>
    </lineage>
</organism>
<name>A0A369Q063_9SPHI</name>
<protein>
    <submittedName>
        <fullName evidence="1">Uncharacterized protein</fullName>
    </submittedName>
</protein>
<dbReference type="Proteomes" id="UP000253961">
    <property type="component" value="Unassembled WGS sequence"/>
</dbReference>